<sequence>MNTLASSAFAFSLPHGALPVAAPAAGLASLGSPSTPSMGGAAALLRAEVEPQARGLSVQAHAERVLAAMRTQG</sequence>
<evidence type="ECO:0000313" key="2">
    <source>
        <dbReference type="EMBL" id="PND39175.1"/>
    </source>
</evidence>
<keyword evidence="1" id="KW-0732">Signal</keyword>
<dbReference type="RefSeq" id="WP_102769095.1">
    <property type="nucleotide sequence ID" value="NZ_POSP01000003.1"/>
</dbReference>
<comment type="caution">
    <text evidence="2">The sequence shown here is derived from an EMBL/GenBank/DDBJ whole genome shotgun (WGS) entry which is preliminary data.</text>
</comment>
<gene>
    <name evidence="2" type="ORF">C1O66_17695</name>
</gene>
<reference evidence="2 3" key="1">
    <citation type="submission" date="2018-01" db="EMBL/GenBank/DDBJ databases">
        <title>Draft genome sequence of Paucibacter aquatile CR182 isolated from freshwater of the Nakdong River.</title>
        <authorList>
            <person name="Choi A."/>
            <person name="Chung E.J."/>
        </authorList>
    </citation>
    <scope>NUCLEOTIDE SEQUENCE [LARGE SCALE GENOMIC DNA]</scope>
    <source>
        <strain evidence="2 3">CR182</strain>
    </source>
</reference>
<protein>
    <submittedName>
        <fullName evidence="2">Uncharacterized protein</fullName>
    </submittedName>
</protein>
<dbReference type="EMBL" id="POSP01000003">
    <property type="protein sequence ID" value="PND39175.1"/>
    <property type="molecule type" value="Genomic_DNA"/>
</dbReference>
<name>A0A2N8L0D9_9BURK</name>
<dbReference type="AlphaFoldDB" id="A0A2N8L0D9"/>
<accession>A0A2N8L0D9</accession>
<proteinExistence type="predicted"/>
<dbReference type="Proteomes" id="UP000235916">
    <property type="component" value="Unassembled WGS sequence"/>
</dbReference>
<organism evidence="2 3">
    <name type="scientific">Kinneretia aquatilis</name>
    <dbReference type="NCBI Taxonomy" id="2070761"/>
    <lineage>
        <taxon>Bacteria</taxon>
        <taxon>Pseudomonadati</taxon>
        <taxon>Pseudomonadota</taxon>
        <taxon>Betaproteobacteria</taxon>
        <taxon>Burkholderiales</taxon>
        <taxon>Sphaerotilaceae</taxon>
        <taxon>Roseateles</taxon>
    </lineage>
</organism>
<feature type="chain" id="PRO_5014731170" evidence="1">
    <location>
        <begin position="18"/>
        <end position="73"/>
    </location>
</feature>
<keyword evidence="3" id="KW-1185">Reference proteome</keyword>
<evidence type="ECO:0000256" key="1">
    <source>
        <dbReference type="SAM" id="SignalP"/>
    </source>
</evidence>
<evidence type="ECO:0000313" key="3">
    <source>
        <dbReference type="Proteomes" id="UP000235916"/>
    </source>
</evidence>
<feature type="signal peptide" evidence="1">
    <location>
        <begin position="1"/>
        <end position="17"/>
    </location>
</feature>